<evidence type="ECO:0000313" key="5">
    <source>
        <dbReference type="Proteomes" id="UP001501231"/>
    </source>
</evidence>
<name>A0ABN3IPW6_9ACTN</name>
<dbReference type="SUPFAM" id="SSF53474">
    <property type="entry name" value="alpha/beta-Hydrolases"/>
    <property type="match status" value="1"/>
</dbReference>
<feature type="domain" description="Thioesterase TesA-like" evidence="3">
    <location>
        <begin position="29"/>
        <end position="252"/>
    </location>
</feature>
<evidence type="ECO:0000256" key="1">
    <source>
        <dbReference type="ARBA" id="ARBA00007169"/>
    </source>
</evidence>
<organism evidence="4 5">
    <name type="scientific">Actinomadura vinacea</name>
    <dbReference type="NCBI Taxonomy" id="115336"/>
    <lineage>
        <taxon>Bacteria</taxon>
        <taxon>Bacillati</taxon>
        <taxon>Actinomycetota</taxon>
        <taxon>Actinomycetes</taxon>
        <taxon>Streptosporangiales</taxon>
        <taxon>Thermomonosporaceae</taxon>
        <taxon>Actinomadura</taxon>
    </lineage>
</organism>
<evidence type="ECO:0000313" key="4">
    <source>
        <dbReference type="EMBL" id="GAA2410462.1"/>
    </source>
</evidence>
<keyword evidence="5" id="KW-1185">Reference proteome</keyword>
<dbReference type="PANTHER" id="PTHR11487">
    <property type="entry name" value="THIOESTERASE"/>
    <property type="match status" value="1"/>
</dbReference>
<dbReference type="InterPro" id="IPR012223">
    <property type="entry name" value="TEII"/>
</dbReference>
<proteinExistence type="inferred from homology"/>
<accession>A0ABN3IPW6</accession>
<dbReference type="Gene3D" id="3.40.50.1820">
    <property type="entry name" value="alpha/beta hydrolase"/>
    <property type="match status" value="1"/>
</dbReference>
<keyword evidence="2" id="KW-0378">Hydrolase</keyword>
<dbReference type="InterPro" id="IPR020802">
    <property type="entry name" value="TesA-like"/>
</dbReference>
<comment type="caution">
    <text evidence="4">The sequence shown here is derived from an EMBL/GenBank/DDBJ whole genome shotgun (WGS) entry which is preliminary data.</text>
</comment>
<dbReference type="Pfam" id="PF00975">
    <property type="entry name" value="Thioesterase"/>
    <property type="match status" value="1"/>
</dbReference>
<dbReference type="SMART" id="SM00824">
    <property type="entry name" value="PKS_TE"/>
    <property type="match status" value="1"/>
</dbReference>
<evidence type="ECO:0000259" key="3">
    <source>
        <dbReference type="SMART" id="SM00824"/>
    </source>
</evidence>
<dbReference type="InterPro" id="IPR001031">
    <property type="entry name" value="Thioesterase"/>
</dbReference>
<dbReference type="PANTHER" id="PTHR11487:SF0">
    <property type="entry name" value="S-ACYL FATTY ACID SYNTHASE THIOESTERASE, MEDIUM CHAIN"/>
    <property type="match status" value="1"/>
</dbReference>
<gene>
    <name evidence="4" type="primary">pchC</name>
    <name evidence="4" type="ORF">GCM10010191_19190</name>
</gene>
<comment type="similarity">
    <text evidence="1">Belongs to the thioesterase family.</text>
</comment>
<sequence length="267" mass="28834">MVVSRASTTDPRAWFRRTRRMARPRLRLVCFPHAGGSPQLFRTWSSLLPGDIELLAVCSPGRQDRLAEPGIDRMEPLADLIAESLAAFTGAPLALFGHSMGALVAYEVALRLPGDDPLALLVSAHPAPHRLPPAGAEPLTDDELLLGTAEIGGIDPALLKREEMRGLILPAMRADHELLRAYRPRSPAAVTAPVIGYLGRDDPLAGPSDLEGWAELTTGGFDVHVLPGGHFYLASAEREIVTDIVRRLRPLLPDAARPDPVETGPCR</sequence>
<protein>
    <submittedName>
        <fullName evidence="4">Pyochelin biosynthesis editing thioesterase PchC</fullName>
    </submittedName>
</protein>
<dbReference type="InterPro" id="IPR029058">
    <property type="entry name" value="AB_hydrolase_fold"/>
</dbReference>
<dbReference type="Proteomes" id="UP001501231">
    <property type="component" value="Unassembled WGS sequence"/>
</dbReference>
<dbReference type="EMBL" id="BAAARW010000006">
    <property type="protein sequence ID" value="GAA2410462.1"/>
    <property type="molecule type" value="Genomic_DNA"/>
</dbReference>
<reference evidence="4 5" key="1">
    <citation type="journal article" date="2019" name="Int. J. Syst. Evol. Microbiol.">
        <title>The Global Catalogue of Microorganisms (GCM) 10K type strain sequencing project: providing services to taxonomists for standard genome sequencing and annotation.</title>
        <authorList>
            <consortium name="The Broad Institute Genomics Platform"/>
            <consortium name="The Broad Institute Genome Sequencing Center for Infectious Disease"/>
            <person name="Wu L."/>
            <person name="Ma J."/>
        </authorList>
    </citation>
    <scope>NUCLEOTIDE SEQUENCE [LARGE SCALE GENOMIC DNA]</scope>
    <source>
        <strain evidence="4 5">JCM 3325</strain>
    </source>
</reference>
<evidence type="ECO:0000256" key="2">
    <source>
        <dbReference type="ARBA" id="ARBA00022801"/>
    </source>
</evidence>